<dbReference type="AlphaFoldDB" id="A0A9X7FVW1"/>
<dbReference type="RefSeq" id="WP_098640583.1">
    <property type="nucleotide sequence ID" value="NZ_NVCO01000039.1"/>
</dbReference>
<proteinExistence type="predicted"/>
<reference evidence="2 3" key="1">
    <citation type="submission" date="2017-09" db="EMBL/GenBank/DDBJ databases">
        <title>Large-scale bioinformatics analysis of Bacillus genomes uncovers conserved roles of natural products in bacterial physiology.</title>
        <authorList>
            <consortium name="Agbiome Team Llc"/>
            <person name="Bleich R.M."/>
            <person name="Grubbs K.J."/>
            <person name="Santa Maria K.C."/>
            <person name="Allen S.E."/>
            <person name="Farag S."/>
            <person name="Shank E.A."/>
            <person name="Bowers A."/>
        </authorList>
    </citation>
    <scope>NUCLEOTIDE SEQUENCE [LARGE SCALE GENOMIC DNA]</scope>
    <source>
        <strain evidence="2 3">AFS065400</strain>
    </source>
</reference>
<evidence type="ECO:0000313" key="3">
    <source>
        <dbReference type="Proteomes" id="UP000226106"/>
    </source>
</evidence>
<gene>
    <name evidence="2" type="ORF">COK72_13990</name>
</gene>
<dbReference type="Pfam" id="PF13255">
    <property type="entry name" value="DUF4046"/>
    <property type="match status" value="2"/>
</dbReference>
<sequence>MKFITIEQIYQDILDGKRKRFPPFTWNEDINFELSKRVTKYLIEHVLLWDRDAIRKGWNQRLIIKMKLSTVLSRYNSSPYAMLNDAYPNFIKEWELGMAPLNFWTKENALEALRWTIEEKEHLTDEHLYLVYGEKWIKKHKLSAPCGIYWNGSPYAYLNELYPNRFKEWQLSVVPKGFWTKQKALEILQWTIEEKEQLTDKQLLNVFDKSWLKKYRLSSPCKIYWANSPYAMLNALYPNRFKEWQLKKAPMNFWTKENSLEALKWTIEVKEKLSETDIKNLYGIDWLNQQNLRTPIIKFWNGSPYAYLNSLYPERFKEWELLLSPNNYWTKKKALEALQWTIEVKEQITEEELLKIYTHKWLNQNGLKTPLRKYWNSSPYAMLNDLYPNLFSTKMLKRYRLKKRV</sequence>
<feature type="domain" description="DUF4046" evidence="1">
    <location>
        <begin position="161"/>
        <end position="241"/>
    </location>
</feature>
<organism evidence="2 3">
    <name type="scientific">Bacillus thuringiensis</name>
    <dbReference type="NCBI Taxonomy" id="1428"/>
    <lineage>
        <taxon>Bacteria</taxon>
        <taxon>Bacillati</taxon>
        <taxon>Bacillota</taxon>
        <taxon>Bacilli</taxon>
        <taxon>Bacillales</taxon>
        <taxon>Bacillaceae</taxon>
        <taxon>Bacillus</taxon>
        <taxon>Bacillus cereus group</taxon>
    </lineage>
</organism>
<evidence type="ECO:0000313" key="2">
    <source>
        <dbReference type="EMBL" id="PFT45885.1"/>
    </source>
</evidence>
<dbReference type="Proteomes" id="UP000226106">
    <property type="component" value="Unassembled WGS sequence"/>
</dbReference>
<protein>
    <recommendedName>
        <fullName evidence="1">DUF4046 domain-containing protein</fullName>
    </recommendedName>
</protein>
<accession>A0A9X7FVW1</accession>
<dbReference type="EMBL" id="NVCO01000039">
    <property type="protein sequence ID" value="PFT45885.1"/>
    <property type="molecule type" value="Genomic_DNA"/>
</dbReference>
<comment type="caution">
    <text evidence="2">The sequence shown here is derived from an EMBL/GenBank/DDBJ whole genome shotgun (WGS) entry which is preliminary data.</text>
</comment>
<dbReference type="InterPro" id="IPR025119">
    <property type="entry name" value="DUF4046"/>
</dbReference>
<feature type="domain" description="DUF4046" evidence="1">
    <location>
        <begin position="6"/>
        <end position="90"/>
    </location>
</feature>
<name>A0A9X7FVW1_BACTU</name>
<evidence type="ECO:0000259" key="1">
    <source>
        <dbReference type="Pfam" id="PF13255"/>
    </source>
</evidence>